<evidence type="ECO:0000313" key="4">
    <source>
        <dbReference type="Proteomes" id="UP000295735"/>
    </source>
</evidence>
<reference evidence="2 4" key="1">
    <citation type="submission" date="2019-09" db="EMBL/GenBank/DDBJ databases">
        <authorList>
            <person name="Mazhar S."/>
            <person name="Altermann E."/>
            <person name="Hill C."/>
            <person name="Mcauliffe O."/>
        </authorList>
    </citation>
    <scope>NUCLEOTIDE SEQUENCE [LARGE SCALE GENOMIC DNA]</scope>
    <source>
        <strain evidence="2 4">ATCC 51831</strain>
    </source>
</reference>
<evidence type="ECO:0000313" key="5">
    <source>
        <dbReference type="Proteomes" id="UP001057381"/>
    </source>
</evidence>
<name>A0A9Q9F1B2_9STAP</name>
<dbReference type="OrthoDB" id="9905322at2"/>
<dbReference type="KEGG" id="mequ:KFV11_10390"/>
<protein>
    <submittedName>
        <fullName evidence="3">Uncharacterized protein</fullName>
    </submittedName>
</protein>
<sequence length="67" mass="7333">MTEDNKQYDSSIDGVDPKESGTTKPEALTKDFDQSIDGVDVDGDGLVTEQKERFTDNADYKTEVGGE</sequence>
<dbReference type="RefSeq" id="WP_149459218.1">
    <property type="nucleotide sequence ID" value="NZ_CP073809.1"/>
</dbReference>
<dbReference type="AlphaFoldDB" id="A0A9Q9F1B2"/>
<dbReference type="Proteomes" id="UP000295735">
    <property type="component" value="Unassembled WGS sequence"/>
</dbReference>
<evidence type="ECO:0000256" key="1">
    <source>
        <dbReference type="SAM" id="MobiDB-lite"/>
    </source>
</evidence>
<reference evidence="3" key="2">
    <citation type="submission" date="2021-04" db="EMBL/GenBank/DDBJ databases">
        <title>Complete Genome Sequences of Macrococcus spp. from dog and cattle.</title>
        <authorList>
            <person name="Schwendener S."/>
            <person name="Perreten V."/>
        </authorList>
    </citation>
    <scope>NUCLEOTIDE SEQUENCE</scope>
    <source>
        <strain evidence="3">Epi0143-OL</strain>
    </source>
</reference>
<evidence type="ECO:0000313" key="3">
    <source>
        <dbReference type="EMBL" id="UTH13615.1"/>
    </source>
</evidence>
<feature type="region of interest" description="Disordered" evidence="1">
    <location>
        <begin position="1"/>
        <end position="43"/>
    </location>
</feature>
<evidence type="ECO:0000313" key="2">
    <source>
        <dbReference type="EMBL" id="KAA1039324.1"/>
    </source>
</evidence>
<dbReference type="EMBL" id="CP073809">
    <property type="protein sequence ID" value="UTH13615.1"/>
    <property type="molecule type" value="Genomic_DNA"/>
</dbReference>
<feature type="compositionally biased region" description="Basic and acidic residues" evidence="1">
    <location>
        <begin position="15"/>
        <end position="33"/>
    </location>
</feature>
<gene>
    <name evidence="2" type="ORF">ERX35_007060</name>
    <name evidence="3" type="ORF">KFV11_10390</name>
</gene>
<dbReference type="EMBL" id="SCWC02000004">
    <property type="protein sequence ID" value="KAA1039324.1"/>
    <property type="molecule type" value="Genomic_DNA"/>
</dbReference>
<accession>A0A9Q9F1B2</accession>
<organism evidence="3 5">
    <name type="scientific">Macrococcus equipercicus</name>
    <dbReference type="NCBI Taxonomy" id="69967"/>
    <lineage>
        <taxon>Bacteria</taxon>
        <taxon>Bacillati</taxon>
        <taxon>Bacillota</taxon>
        <taxon>Bacilli</taxon>
        <taxon>Bacillales</taxon>
        <taxon>Staphylococcaceae</taxon>
        <taxon>Macrococcus</taxon>
    </lineage>
</organism>
<keyword evidence="4" id="KW-1185">Reference proteome</keyword>
<proteinExistence type="predicted"/>
<dbReference type="Proteomes" id="UP001057381">
    <property type="component" value="Chromosome"/>
</dbReference>